<feature type="chain" id="PRO_5043464022" description="Ribosomal protein L33" evidence="1">
    <location>
        <begin position="23"/>
        <end position="115"/>
    </location>
</feature>
<dbReference type="EMBL" id="JARGDH010000002">
    <property type="protein sequence ID" value="KAL0275989.1"/>
    <property type="molecule type" value="Genomic_DNA"/>
</dbReference>
<evidence type="ECO:0008006" key="3">
    <source>
        <dbReference type="Google" id="ProtNLM"/>
    </source>
</evidence>
<organism evidence="2">
    <name type="scientific">Menopon gallinae</name>
    <name type="common">poultry shaft louse</name>
    <dbReference type="NCBI Taxonomy" id="328185"/>
    <lineage>
        <taxon>Eukaryota</taxon>
        <taxon>Metazoa</taxon>
        <taxon>Ecdysozoa</taxon>
        <taxon>Arthropoda</taxon>
        <taxon>Hexapoda</taxon>
        <taxon>Insecta</taxon>
        <taxon>Pterygota</taxon>
        <taxon>Neoptera</taxon>
        <taxon>Paraneoptera</taxon>
        <taxon>Psocodea</taxon>
        <taxon>Troctomorpha</taxon>
        <taxon>Phthiraptera</taxon>
        <taxon>Amblycera</taxon>
        <taxon>Menoponidae</taxon>
        <taxon>Menopon</taxon>
    </lineage>
</organism>
<reference evidence="2" key="1">
    <citation type="journal article" date="2024" name="Gigascience">
        <title>Chromosome-level genome of the poultry shaft louse Menopon gallinae provides insight into the host-switching and adaptive evolution of parasitic lice.</title>
        <authorList>
            <person name="Xu Y."/>
            <person name="Ma L."/>
            <person name="Liu S."/>
            <person name="Liang Y."/>
            <person name="Liu Q."/>
            <person name="He Z."/>
            <person name="Tian L."/>
            <person name="Duan Y."/>
            <person name="Cai W."/>
            <person name="Li H."/>
            <person name="Song F."/>
        </authorList>
    </citation>
    <scope>NUCLEOTIDE SEQUENCE</scope>
    <source>
        <strain evidence="2">Cailab_2023a</strain>
    </source>
</reference>
<feature type="signal peptide" evidence="1">
    <location>
        <begin position="1"/>
        <end position="22"/>
    </location>
</feature>
<accession>A0AAW2I1D5</accession>
<comment type="caution">
    <text evidence="2">The sequence shown here is derived from an EMBL/GenBank/DDBJ whole genome shotgun (WGS) entry which is preliminary data.</text>
</comment>
<gene>
    <name evidence="2" type="ORF">PYX00_003677</name>
</gene>
<evidence type="ECO:0000313" key="2">
    <source>
        <dbReference type="EMBL" id="KAL0275989.1"/>
    </source>
</evidence>
<proteinExistence type="predicted"/>
<protein>
    <recommendedName>
        <fullName evidence="3">Ribosomal protein L33</fullName>
    </recommendedName>
</protein>
<evidence type="ECO:0000256" key="1">
    <source>
        <dbReference type="SAM" id="SignalP"/>
    </source>
</evidence>
<name>A0AAW2I1D5_9NEOP</name>
<keyword evidence="1" id="KW-0732">Signal</keyword>
<dbReference type="AlphaFoldDB" id="A0AAW2I1D5"/>
<sequence length="115" mass="13589">MMMMMIRCTRWLSASAVMGGLAVNYEWKRARAMKSKYHPLRRGRRGREYARSEVIHWKSAVTRNNLEAAELIQRNYENTVQTKHKKSKKFIKETRNNKFQIGIAKTLISRTGKEE</sequence>